<dbReference type="AlphaFoldDB" id="A0A0D3J6W7"/>
<name>A0A0D3J6W7_EMIH1</name>
<accession>A0A0D3J6W7</accession>
<evidence type="ECO:0000313" key="3">
    <source>
        <dbReference type="Proteomes" id="UP000013827"/>
    </source>
</evidence>
<proteinExistence type="predicted"/>
<protein>
    <submittedName>
        <fullName evidence="2">Uncharacterized protein</fullName>
    </submittedName>
</protein>
<dbReference type="PaxDb" id="2903-EOD19252"/>
<dbReference type="RefSeq" id="XP_005771681.1">
    <property type="nucleotide sequence ID" value="XM_005771624.1"/>
</dbReference>
<evidence type="ECO:0000313" key="2">
    <source>
        <dbReference type="EnsemblProtists" id="EOD19252"/>
    </source>
</evidence>
<dbReference type="GeneID" id="17264797"/>
<dbReference type="Proteomes" id="UP000013827">
    <property type="component" value="Unassembled WGS sequence"/>
</dbReference>
<reference evidence="2" key="2">
    <citation type="submission" date="2024-10" db="UniProtKB">
        <authorList>
            <consortium name="EnsemblProtists"/>
        </authorList>
    </citation>
    <scope>IDENTIFICATION</scope>
</reference>
<dbReference type="KEGG" id="ehx:EMIHUDRAFT_118072"/>
<dbReference type="EnsemblProtists" id="EOD19252">
    <property type="protein sequence ID" value="EOD19252"/>
    <property type="gene ID" value="EMIHUDRAFT_118072"/>
</dbReference>
<evidence type="ECO:0000256" key="1">
    <source>
        <dbReference type="SAM" id="MobiDB-lite"/>
    </source>
</evidence>
<organism evidence="2 3">
    <name type="scientific">Emiliania huxleyi (strain CCMP1516)</name>
    <dbReference type="NCBI Taxonomy" id="280463"/>
    <lineage>
        <taxon>Eukaryota</taxon>
        <taxon>Haptista</taxon>
        <taxon>Haptophyta</taxon>
        <taxon>Prymnesiophyceae</taxon>
        <taxon>Isochrysidales</taxon>
        <taxon>Noelaerhabdaceae</taxon>
        <taxon>Emiliania</taxon>
    </lineage>
</organism>
<reference evidence="3" key="1">
    <citation type="journal article" date="2013" name="Nature">
        <title>Pan genome of the phytoplankton Emiliania underpins its global distribution.</title>
        <authorList>
            <person name="Read B.A."/>
            <person name="Kegel J."/>
            <person name="Klute M.J."/>
            <person name="Kuo A."/>
            <person name="Lefebvre S.C."/>
            <person name="Maumus F."/>
            <person name="Mayer C."/>
            <person name="Miller J."/>
            <person name="Monier A."/>
            <person name="Salamov A."/>
            <person name="Young J."/>
            <person name="Aguilar M."/>
            <person name="Claverie J.M."/>
            <person name="Frickenhaus S."/>
            <person name="Gonzalez K."/>
            <person name="Herman E.K."/>
            <person name="Lin Y.C."/>
            <person name="Napier J."/>
            <person name="Ogata H."/>
            <person name="Sarno A.F."/>
            <person name="Shmutz J."/>
            <person name="Schroeder D."/>
            <person name="de Vargas C."/>
            <person name="Verret F."/>
            <person name="von Dassow P."/>
            <person name="Valentin K."/>
            <person name="Van de Peer Y."/>
            <person name="Wheeler G."/>
            <person name="Dacks J.B."/>
            <person name="Delwiche C.F."/>
            <person name="Dyhrman S.T."/>
            <person name="Glockner G."/>
            <person name="John U."/>
            <person name="Richards T."/>
            <person name="Worden A.Z."/>
            <person name="Zhang X."/>
            <person name="Grigoriev I.V."/>
            <person name="Allen A.E."/>
            <person name="Bidle K."/>
            <person name="Borodovsky M."/>
            <person name="Bowler C."/>
            <person name="Brownlee C."/>
            <person name="Cock J.M."/>
            <person name="Elias M."/>
            <person name="Gladyshev V.N."/>
            <person name="Groth M."/>
            <person name="Guda C."/>
            <person name="Hadaegh A."/>
            <person name="Iglesias-Rodriguez M.D."/>
            <person name="Jenkins J."/>
            <person name="Jones B.M."/>
            <person name="Lawson T."/>
            <person name="Leese F."/>
            <person name="Lindquist E."/>
            <person name="Lobanov A."/>
            <person name="Lomsadze A."/>
            <person name="Malik S.B."/>
            <person name="Marsh M.E."/>
            <person name="Mackinder L."/>
            <person name="Mock T."/>
            <person name="Mueller-Roeber B."/>
            <person name="Pagarete A."/>
            <person name="Parker M."/>
            <person name="Probert I."/>
            <person name="Quesneville H."/>
            <person name="Raines C."/>
            <person name="Rensing S.A."/>
            <person name="Riano-Pachon D.M."/>
            <person name="Richier S."/>
            <person name="Rokitta S."/>
            <person name="Shiraiwa Y."/>
            <person name="Soanes D.M."/>
            <person name="van der Giezen M."/>
            <person name="Wahlund T.M."/>
            <person name="Williams B."/>
            <person name="Wilson W."/>
            <person name="Wolfe G."/>
            <person name="Wurch L.L."/>
        </authorList>
    </citation>
    <scope>NUCLEOTIDE SEQUENCE</scope>
</reference>
<keyword evidence="3" id="KW-1185">Reference proteome</keyword>
<feature type="region of interest" description="Disordered" evidence="1">
    <location>
        <begin position="150"/>
        <end position="170"/>
    </location>
</feature>
<dbReference type="HOGENOM" id="CLU_060034_0_0_1"/>
<sequence length="388" mass="39791">MLAAPDDQLLPEIATLEGYVAQRSPAGRRAPPADYVLCDPSAELPVVTLVLERRDAGGGGPAWRRCKLVLWGFWCEKLAPSVALGCKVTVNGAEVEPAPDATDLESPWQLSLPPKGASPSARVVLVGEQRTLTLGATGAFVSTANAAPAAAADSTAPAGGQGAKRPRRATGQYAYSSVERLRQASGSDGGDDWHCFGVVVEYQLPRATKGTDLRSAGEYLALNCFKAHPHVPGVGAVGAESCSAPTVVPARGAGGATLRTQWVFGDGASPSANRSAEHLTWSDADSARVEALARWSRAALSTPGGSMTAVDLLVRIAAVPSSAAEAAALPSKHGHGAAGALAKLLPVAVVADAAGAPRAPLYLSHAIAKSTAQALVRHSSETWGDRGR</sequence>